<keyword evidence="2" id="KW-1185">Reference proteome</keyword>
<evidence type="ECO:0000313" key="1">
    <source>
        <dbReference type="EMBL" id="CAH0391283.1"/>
    </source>
</evidence>
<dbReference type="AlphaFoldDB" id="A0A9P0F451"/>
<proteinExistence type="predicted"/>
<protein>
    <submittedName>
        <fullName evidence="1">Uncharacterized protein</fullName>
    </submittedName>
</protein>
<gene>
    <name evidence="1" type="ORF">BEMITA_LOCUS9919</name>
</gene>
<evidence type="ECO:0000313" key="2">
    <source>
        <dbReference type="Proteomes" id="UP001152759"/>
    </source>
</evidence>
<name>A0A9P0F451_BEMTA</name>
<dbReference type="PANTHER" id="PTHR46409">
    <property type="entry name" value="HTH PSQ-TYPE DOMAIN-CONTAINING PROTEIN"/>
    <property type="match status" value="1"/>
</dbReference>
<dbReference type="EMBL" id="OU963867">
    <property type="protein sequence ID" value="CAH0391283.1"/>
    <property type="molecule type" value="Genomic_DNA"/>
</dbReference>
<accession>A0A9P0F451</accession>
<reference evidence="1" key="1">
    <citation type="submission" date="2021-12" db="EMBL/GenBank/DDBJ databases">
        <authorList>
            <person name="King R."/>
        </authorList>
    </citation>
    <scope>NUCLEOTIDE SEQUENCE</scope>
</reference>
<organism evidence="1 2">
    <name type="scientific">Bemisia tabaci</name>
    <name type="common">Sweetpotato whitefly</name>
    <name type="synonym">Aleurodes tabaci</name>
    <dbReference type="NCBI Taxonomy" id="7038"/>
    <lineage>
        <taxon>Eukaryota</taxon>
        <taxon>Metazoa</taxon>
        <taxon>Ecdysozoa</taxon>
        <taxon>Arthropoda</taxon>
        <taxon>Hexapoda</taxon>
        <taxon>Insecta</taxon>
        <taxon>Pterygota</taxon>
        <taxon>Neoptera</taxon>
        <taxon>Paraneoptera</taxon>
        <taxon>Hemiptera</taxon>
        <taxon>Sternorrhyncha</taxon>
        <taxon>Aleyrodoidea</taxon>
        <taxon>Aleyrodidae</taxon>
        <taxon>Aleyrodinae</taxon>
        <taxon>Bemisia</taxon>
    </lineage>
</organism>
<sequence>MEEVLLRALQWIICLLHFNELPLRHIIERIDGPYSGPKEFSGALGKQLSTCHTLPPVDFSPVESSDFPEVDVNLLSTDQKYLFEISLAVRDGICSLDWANRDPGNITHVCWLTTANRFLRLYVATETPSQNLIKIVEFIMKVYAPMWFLIKTKPSCTNGAPHLFKYITLIRDLSAELQEIVKPVIQRLLEVSVVNSFLLYNMNQLNKGLKYLNHRKFQESLITQLVGDVRNSPVNLKRGRRSTADNEERLDGRQHFVSSHPNSKSKDCAVSSDQKVCGGRKETVFFCKTCTKKSGLHPTTCFERYHTTKKFTLTHPNANVN</sequence>
<dbReference type="Proteomes" id="UP001152759">
    <property type="component" value="Chromosome 6"/>
</dbReference>
<dbReference type="PANTHER" id="PTHR46409:SF1">
    <property type="entry name" value="HTH PSQ-TYPE DOMAIN-CONTAINING PROTEIN"/>
    <property type="match status" value="1"/>
</dbReference>